<comment type="caution">
    <text evidence="3">The sequence shown here is derived from an EMBL/GenBank/DDBJ whole genome shotgun (WGS) entry which is preliminary data.</text>
</comment>
<evidence type="ECO:0000313" key="4">
    <source>
        <dbReference type="Proteomes" id="UP000195402"/>
    </source>
</evidence>
<dbReference type="Proteomes" id="UP000195402">
    <property type="component" value="Unassembled WGS sequence"/>
</dbReference>
<keyword evidence="4" id="KW-1185">Reference proteome</keyword>
<evidence type="ECO:0000256" key="2">
    <source>
        <dbReference type="SAM" id="SignalP"/>
    </source>
</evidence>
<proteinExistence type="predicted"/>
<sequence>MGMTLMVVSIMAASILMGCIKNVDSSSSSSEDWKKEKGGKVMIYVGGKVVCQDCNTADWVHGAKPIKGSRVSITCMDDKSKRVMYLGSNKTDGKGEFEMMMMIVNKYMNGKELMTKVVKLCTVKLVSSPNPDCYVPTDFGGGRLGVKLSSLRPSLVQPNLTRYKVGTFSYTTPLCDEPDY</sequence>
<dbReference type="OMA" id="CNETHTT"/>
<evidence type="ECO:0000256" key="1">
    <source>
        <dbReference type="ARBA" id="ARBA00022729"/>
    </source>
</evidence>
<dbReference type="Pfam" id="PF01190">
    <property type="entry name" value="Pollen_Ole_e_1"/>
    <property type="match status" value="1"/>
</dbReference>
<feature type="chain" id="PRO_5013097793" evidence="2">
    <location>
        <begin position="26"/>
        <end position="180"/>
    </location>
</feature>
<evidence type="ECO:0000313" key="3">
    <source>
        <dbReference type="EMBL" id="OVA17910.1"/>
    </source>
</evidence>
<name>A0A200R5D5_MACCD</name>
<accession>A0A200R5D5</accession>
<organism evidence="3 4">
    <name type="scientific">Macleaya cordata</name>
    <name type="common">Five-seeded plume-poppy</name>
    <name type="synonym">Bocconia cordata</name>
    <dbReference type="NCBI Taxonomy" id="56857"/>
    <lineage>
        <taxon>Eukaryota</taxon>
        <taxon>Viridiplantae</taxon>
        <taxon>Streptophyta</taxon>
        <taxon>Embryophyta</taxon>
        <taxon>Tracheophyta</taxon>
        <taxon>Spermatophyta</taxon>
        <taxon>Magnoliopsida</taxon>
        <taxon>Ranunculales</taxon>
        <taxon>Papaveraceae</taxon>
        <taxon>Papaveroideae</taxon>
        <taxon>Macleaya</taxon>
    </lineage>
</organism>
<dbReference type="STRING" id="56857.A0A200R5D5"/>
<reference evidence="3 4" key="1">
    <citation type="journal article" date="2017" name="Mol. Plant">
        <title>The Genome of Medicinal Plant Macleaya cordata Provides New Insights into Benzylisoquinoline Alkaloids Metabolism.</title>
        <authorList>
            <person name="Liu X."/>
            <person name="Liu Y."/>
            <person name="Huang P."/>
            <person name="Ma Y."/>
            <person name="Qing Z."/>
            <person name="Tang Q."/>
            <person name="Cao H."/>
            <person name="Cheng P."/>
            <person name="Zheng Y."/>
            <person name="Yuan Z."/>
            <person name="Zhou Y."/>
            <person name="Liu J."/>
            <person name="Tang Z."/>
            <person name="Zhuo Y."/>
            <person name="Zhang Y."/>
            <person name="Yu L."/>
            <person name="Huang J."/>
            <person name="Yang P."/>
            <person name="Peng Q."/>
            <person name="Zhang J."/>
            <person name="Jiang W."/>
            <person name="Zhang Z."/>
            <person name="Lin K."/>
            <person name="Ro D.K."/>
            <person name="Chen X."/>
            <person name="Xiong X."/>
            <person name="Shang Y."/>
            <person name="Huang S."/>
            <person name="Zeng J."/>
        </authorList>
    </citation>
    <scope>NUCLEOTIDE SEQUENCE [LARGE SCALE GENOMIC DNA]</scope>
    <source>
        <strain evidence="4">cv. BLH2017</strain>
        <tissue evidence="3">Root</tissue>
    </source>
</reference>
<dbReference type="PANTHER" id="PTHR33470">
    <property type="entry name" value="OS01G0164075 PROTEIN"/>
    <property type="match status" value="1"/>
</dbReference>
<protein>
    <submittedName>
        <fullName evidence="3">Pollen Ole e 1 allergen/extensin</fullName>
    </submittedName>
</protein>
<dbReference type="OrthoDB" id="747559at2759"/>
<dbReference type="EMBL" id="MVGT01000437">
    <property type="protein sequence ID" value="OVA17910.1"/>
    <property type="molecule type" value="Genomic_DNA"/>
</dbReference>
<feature type="signal peptide" evidence="2">
    <location>
        <begin position="1"/>
        <end position="25"/>
    </location>
</feature>
<gene>
    <name evidence="3" type="ORF">BVC80_1835g307</name>
</gene>
<dbReference type="AlphaFoldDB" id="A0A200R5D5"/>
<dbReference type="InParanoid" id="A0A200R5D5"/>
<dbReference type="GO" id="GO:0071944">
    <property type="term" value="C:cell periphery"/>
    <property type="evidence" value="ECO:0007669"/>
    <property type="project" value="TreeGrafter"/>
</dbReference>
<dbReference type="PANTHER" id="PTHR33470:SF29">
    <property type="entry name" value="POLLEN OLE E 1 ALLERGEN AND EXTENSIN FAMILY PROTEIN"/>
    <property type="match status" value="1"/>
</dbReference>
<keyword evidence="1 2" id="KW-0732">Signal</keyword>